<protein>
    <recommendedName>
        <fullName evidence="2">J domain-containing protein</fullName>
    </recommendedName>
</protein>
<evidence type="ECO:0000259" key="2">
    <source>
        <dbReference type="PROSITE" id="PS50076"/>
    </source>
</evidence>
<name>A0A8J5I0E4_ZINOF</name>
<dbReference type="PRINTS" id="PR00625">
    <property type="entry name" value="JDOMAIN"/>
</dbReference>
<dbReference type="SMART" id="SM00271">
    <property type="entry name" value="DnaJ"/>
    <property type="match status" value="1"/>
</dbReference>
<dbReference type="AlphaFoldDB" id="A0A8J5I0E4"/>
<dbReference type="PROSITE" id="PS00636">
    <property type="entry name" value="DNAJ_1"/>
    <property type="match status" value="1"/>
</dbReference>
<keyword evidence="4" id="KW-1185">Reference proteome</keyword>
<dbReference type="EMBL" id="JACMSC010000003">
    <property type="protein sequence ID" value="KAG6528352.1"/>
    <property type="molecule type" value="Genomic_DNA"/>
</dbReference>
<dbReference type="Proteomes" id="UP000734854">
    <property type="component" value="Unassembled WGS sequence"/>
</dbReference>
<dbReference type="Pfam" id="PF00226">
    <property type="entry name" value="DnaJ"/>
    <property type="match status" value="1"/>
</dbReference>
<sequence>MLRSHALADADGSIDLDFDLSAAMDASPAGSDAAASSSCYYSLLGIRRDAYHSEIRAAYRRLALRWHPDRWAKESAAASCEAKRRFQRIQEAYSVLSDTSKRAIYDAGLYDPLDDDDQGFADFMQEILATMERLKPEKPDTLEDLQRMLAEIMNMGSGIGGANAGGRREPSDAAWRSRGGGPTRRR</sequence>
<dbReference type="InterPro" id="IPR018253">
    <property type="entry name" value="DnaJ_domain_CS"/>
</dbReference>
<evidence type="ECO:0000313" key="3">
    <source>
        <dbReference type="EMBL" id="KAG6528352.1"/>
    </source>
</evidence>
<dbReference type="PANTHER" id="PTHR44743">
    <property type="entry name" value="PUTATIVE, EXPRESSED-RELATED"/>
    <property type="match status" value="1"/>
</dbReference>
<dbReference type="InterPro" id="IPR001623">
    <property type="entry name" value="DnaJ_domain"/>
</dbReference>
<dbReference type="GO" id="GO:0005783">
    <property type="term" value="C:endoplasmic reticulum"/>
    <property type="evidence" value="ECO:0007669"/>
    <property type="project" value="UniProtKB-ARBA"/>
</dbReference>
<evidence type="ECO:0000313" key="4">
    <source>
        <dbReference type="Proteomes" id="UP000734854"/>
    </source>
</evidence>
<feature type="domain" description="J" evidence="2">
    <location>
        <begin position="39"/>
        <end position="109"/>
    </location>
</feature>
<feature type="region of interest" description="Disordered" evidence="1">
    <location>
        <begin position="156"/>
        <end position="186"/>
    </location>
</feature>
<dbReference type="SUPFAM" id="SSF46565">
    <property type="entry name" value="Chaperone J-domain"/>
    <property type="match status" value="1"/>
</dbReference>
<dbReference type="Gene3D" id="1.10.287.110">
    <property type="entry name" value="DnaJ domain"/>
    <property type="match status" value="1"/>
</dbReference>
<gene>
    <name evidence="3" type="ORF">ZIOFF_010506</name>
</gene>
<dbReference type="InterPro" id="IPR036869">
    <property type="entry name" value="J_dom_sf"/>
</dbReference>
<dbReference type="PROSITE" id="PS50076">
    <property type="entry name" value="DNAJ_2"/>
    <property type="match status" value="1"/>
</dbReference>
<reference evidence="3 4" key="1">
    <citation type="submission" date="2020-08" db="EMBL/GenBank/DDBJ databases">
        <title>Plant Genome Project.</title>
        <authorList>
            <person name="Zhang R.-G."/>
        </authorList>
    </citation>
    <scope>NUCLEOTIDE SEQUENCE [LARGE SCALE GENOMIC DNA]</scope>
    <source>
        <tissue evidence="3">Rhizome</tissue>
    </source>
</reference>
<dbReference type="CDD" id="cd06257">
    <property type="entry name" value="DnaJ"/>
    <property type="match status" value="1"/>
</dbReference>
<comment type="caution">
    <text evidence="3">The sequence shown here is derived from an EMBL/GenBank/DDBJ whole genome shotgun (WGS) entry which is preliminary data.</text>
</comment>
<organism evidence="3 4">
    <name type="scientific">Zingiber officinale</name>
    <name type="common">Ginger</name>
    <name type="synonym">Amomum zingiber</name>
    <dbReference type="NCBI Taxonomy" id="94328"/>
    <lineage>
        <taxon>Eukaryota</taxon>
        <taxon>Viridiplantae</taxon>
        <taxon>Streptophyta</taxon>
        <taxon>Embryophyta</taxon>
        <taxon>Tracheophyta</taxon>
        <taxon>Spermatophyta</taxon>
        <taxon>Magnoliopsida</taxon>
        <taxon>Liliopsida</taxon>
        <taxon>Zingiberales</taxon>
        <taxon>Zingiberaceae</taxon>
        <taxon>Zingiber</taxon>
    </lineage>
</organism>
<evidence type="ECO:0000256" key="1">
    <source>
        <dbReference type="SAM" id="MobiDB-lite"/>
    </source>
</evidence>
<proteinExistence type="predicted"/>
<accession>A0A8J5I0E4</accession>
<dbReference type="PANTHER" id="PTHR44743:SF11">
    <property type="entry name" value="PUTATIVE, EXPRESSED-RELATED"/>
    <property type="match status" value="1"/>
</dbReference>